<dbReference type="InterPro" id="IPR009781">
    <property type="entry name" value="DUF1345"/>
</dbReference>
<keyword evidence="3" id="KW-1185">Reference proteome</keyword>
<dbReference type="Proteomes" id="UP000190888">
    <property type="component" value="Unassembled WGS sequence"/>
</dbReference>
<keyword evidence="1" id="KW-1133">Transmembrane helix</keyword>
<evidence type="ECO:0000313" key="3">
    <source>
        <dbReference type="Proteomes" id="UP000190888"/>
    </source>
</evidence>
<keyword evidence="1" id="KW-0812">Transmembrane</keyword>
<feature type="transmembrane region" description="Helical" evidence="1">
    <location>
        <begin position="12"/>
        <end position="32"/>
    </location>
</feature>
<feature type="transmembrane region" description="Helical" evidence="1">
    <location>
        <begin position="168"/>
        <end position="185"/>
    </location>
</feature>
<gene>
    <name evidence="2" type="ORF">SAMN04488132_105109</name>
</gene>
<reference evidence="2 3" key="1">
    <citation type="submission" date="2017-02" db="EMBL/GenBank/DDBJ databases">
        <authorList>
            <person name="Peterson S.W."/>
        </authorList>
    </citation>
    <scope>NUCLEOTIDE SEQUENCE [LARGE SCALE GENOMIC DNA]</scope>
    <source>
        <strain evidence="2 3">DSM 22335</strain>
    </source>
</reference>
<sequence>MKKVKHSILKHTSGLTKLLISVTISLVFSFLLKSFDIENKCRIILSWDVFCLLMMAFSWTLFFATNERELCDVVAVQDEGLKMIFTIVLVALCVSVFAAVLLLTNQAESNMGKFGYLALRLSPVLFSWLLLHTIFTIRYAHLYHDHNSLATGSNVGGITFPSKSQPDYVDFAYFSFVIGMTFQVSDVQVNSRAIRRFVLMHSLLSFLFNTIIVALTINALAGMNN</sequence>
<feature type="transmembrane region" description="Helical" evidence="1">
    <location>
        <begin position="197"/>
        <end position="221"/>
    </location>
</feature>
<dbReference type="EMBL" id="FUWH01000005">
    <property type="protein sequence ID" value="SJZ85633.1"/>
    <property type="molecule type" value="Genomic_DNA"/>
</dbReference>
<accession>A0A1T4P2B9</accession>
<proteinExistence type="predicted"/>
<evidence type="ECO:0000256" key="1">
    <source>
        <dbReference type="SAM" id="Phobius"/>
    </source>
</evidence>
<feature type="transmembrane region" description="Helical" evidence="1">
    <location>
        <begin position="117"/>
        <end position="140"/>
    </location>
</feature>
<dbReference type="STRING" id="413434.SAMN04488132_105109"/>
<dbReference type="OrthoDB" id="64737at2"/>
<protein>
    <submittedName>
        <fullName evidence="2">Uncharacterized membrane protein</fullName>
    </submittedName>
</protein>
<feature type="transmembrane region" description="Helical" evidence="1">
    <location>
        <begin position="84"/>
        <end position="105"/>
    </location>
</feature>
<keyword evidence="1" id="KW-0472">Membrane</keyword>
<dbReference type="AlphaFoldDB" id="A0A1T4P2B9"/>
<feature type="transmembrane region" description="Helical" evidence="1">
    <location>
        <begin position="44"/>
        <end position="64"/>
    </location>
</feature>
<dbReference type="RefSeq" id="WP_078831439.1">
    <property type="nucleotide sequence ID" value="NZ_FUWH01000005.1"/>
</dbReference>
<evidence type="ECO:0000313" key="2">
    <source>
        <dbReference type="EMBL" id="SJZ85633.1"/>
    </source>
</evidence>
<name>A0A1T4P2B9_9BACT</name>
<organism evidence="2 3">
    <name type="scientific">Sediminibacterium ginsengisoli</name>
    <dbReference type="NCBI Taxonomy" id="413434"/>
    <lineage>
        <taxon>Bacteria</taxon>
        <taxon>Pseudomonadati</taxon>
        <taxon>Bacteroidota</taxon>
        <taxon>Chitinophagia</taxon>
        <taxon>Chitinophagales</taxon>
        <taxon>Chitinophagaceae</taxon>
        <taxon>Sediminibacterium</taxon>
    </lineage>
</organism>
<dbReference type="Pfam" id="PF07077">
    <property type="entry name" value="DUF1345"/>
    <property type="match status" value="1"/>
</dbReference>